<evidence type="ECO:0000313" key="1">
    <source>
        <dbReference type="EMBL" id="SMQ30405.1"/>
    </source>
</evidence>
<keyword evidence="2" id="KW-1185">Reference proteome</keyword>
<dbReference type="EMBL" id="FXUY01000002">
    <property type="protein sequence ID" value="SMQ30405.1"/>
    <property type="molecule type" value="Genomic_DNA"/>
</dbReference>
<sequence>MNSIEKLISLANVRGSLNLRCQFEGAWSREHEQEPLGQAPYHIVLVGECRVDFPNGKSVPMRAGHILLLPTGAPHVMLGKGGSAAPTMPKITNQGAVPIHRIGGPSSDFDMLCGSFHFNRASLLFAALPTYLVIPTACGPLSALVEMLRSEADGQQVCSSFMLDALSQALFTLVLRAHLTSDGHNTGSLALLSDKRLCRAWQAMLADPAFEWKIEYLAELANMSRATFVRTFVRVAGASPWTLLTQVRMELATNLLHHSQLGLSEIAVNVGYQSQSAFTKKFKEFYGAAPGKARREI</sequence>
<gene>
    <name evidence="1" type="ORF">SAMN04488483_5403</name>
</gene>
<evidence type="ECO:0000313" key="2">
    <source>
        <dbReference type="Proteomes" id="UP001158048"/>
    </source>
</evidence>
<comment type="caution">
    <text evidence="1">The sequence shown here is derived from an EMBL/GenBank/DDBJ whole genome shotgun (WGS) entry which is preliminary data.</text>
</comment>
<dbReference type="Proteomes" id="UP001158048">
    <property type="component" value="Unassembled WGS sequence"/>
</dbReference>
<reference evidence="1" key="1">
    <citation type="submission" date="2017-05" db="EMBL/GenBank/DDBJ databases">
        <authorList>
            <person name="Varghese N."/>
            <person name="Submissions S."/>
        </authorList>
    </citation>
    <scope>NUCLEOTIDE SEQUENCE</scope>
    <source>
        <strain evidence="1">LMG 28168</strain>
    </source>
</reference>
<accession>A0ACD2UD11</accession>
<proteinExistence type="predicted"/>
<organism evidence="1 2">
    <name type="scientific">Pseudomonas helmanticensis</name>
    <dbReference type="NCBI Taxonomy" id="1471381"/>
    <lineage>
        <taxon>Bacteria</taxon>
        <taxon>Pseudomonadati</taxon>
        <taxon>Pseudomonadota</taxon>
        <taxon>Gammaproteobacteria</taxon>
        <taxon>Pseudomonadales</taxon>
        <taxon>Pseudomonadaceae</taxon>
        <taxon>Pseudomonas</taxon>
    </lineage>
</organism>
<protein>
    <submittedName>
        <fullName evidence="1">AraC family transcriptional regulator, activator of mtrCDE</fullName>
    </submittedName>
</protein>
<name>A0ACD2UD11_9PSED</name>